<evidence type="ECO:0000313" key="3">
    <source>
        <dbReference type="Proteomes" id="UP000189580"/>
    </source>
</evidence>
<dbReference type="OrthoDB" id="2157498at2759"/>
<dbReference type="InterPro" id="IPR029164">
    <property type="entry name" value="PIG-Y"/>
</dbReference>
<dbReference type="AlphaFoldDB" id="A0A167FR30"/>
<gene>
    <name evidence="2" type="ORF">AWJ20_3223</name>
</gene>
<keyword evidence="3" id="KW-1185">Reference proteome</keyword>
<keyword evidence="1" id="KW-1133">Transmembrane helix</keyword>
<sequence length="297" mass="32625">MTDTTVFLDWVTILRSQPELESLVISIRLEDFNSNGISPKKSSPQIDALKDARMQRELMALTDHVLIHLVNSPVAIEMAHSVLSVCKSTINPESEAIIYNPRNFHISGFSSSGRLTKDSGIDYGAHLGSINGTMSSVLLKPLAIPPPTATDPISHRRKSPLMFARKTGYQDPANPIDENYGFGHGYEGSESYSTYLEVWGWTILVSSSLIFIVGILSVVGILDWNEGKLLTGSDPAISYADYESLTGLPIPNYYPSIVVLLGVVAWVWCIVSWMGMKFFRHSKGGGRSSGNWKTNGN</sequence>
<proteinExistence type="predicted"/>
<feature type="transmembrane region" description="Helical" evidence="1">
    <location>
        <begin position="253"/>
        <end position="273"/>
    </location>
</feature>
<keyword evidence="1" id="KW-0812">Transmembrane</keyword>
<reference evidence="2 3" key="1">
    <citation type="submission" date="2016-02" db="EMBL/GenBank/DDBJ databases">
        <title>Complete genome sequence and transcriptome regulation of the pentose utilising yeast Sugiyamaella lignohabitans.</title>
        <authorList>
            <person name="Bellasio M."/>
            <person name="Peymann A."/>
            <person name="Valli M."/>
            <person name="Sipitzky M."/>
            <person name="Graf A."/>
            <person name="Sauer M."/>
            <person name="Marx H."/>
            <person name="Mattanovich D."/>
        </authorList>
    </citation>
    <scope>NUCLEOTIDE SEQUENCE [LARGE SCALE GENOMIC DNA]</scope>
    <source>
        <strain evidence="2 3">CBS 10342</strain>
    </source>
</reference>
<accession>A0A167FR30</accession>
<name>A0A167FR30_9ASCO</name>
<dbReference type="KEGG" id="slb:AWJ20_3223"/>
<dbReference type="RefSeq" id="XP_018738069.1">
    <property type="nucleotide sequence ID" value="XM_018880230.1"/>
</dbReference>
<evidence type="ECO:0000313" key="2">
    <source>
        <dbReference type="EMBL" id="ANB15592.1"/>
    </source>
</evidence>
<protein>
    <submittedName>
        <fullName evidence="2">Uncharacterized protein</fullName>
    </submittedName>
</protein>
<dbReference type="PANTHER" id="PTHR39400">
    <property type="entry name" value="YALI0E29227P"/>
    <property type="match status" value="1"/>
</dbReference>
<dbReference type="Proteomes" id="UP000189580">
    <property type="component" value="Chromosome b"/>
</dbReference>
<feature type="transmembrane region" description="Helical" evidence="1">
    <location>
        <begin position="198"/>
        <end position="222"/>
    </location>
</feature>
<dbReference type="EMBL" id="CP014503">
    <property type="protein sequence ID" value="ANB15592.1"/>
    <property type="molecule type" value="Genomic_DNA"/>
</dbReference>
<organism evidence="2 3">
    <name type="scientific">Sugiyamaella lignohabitans</name>
    <dbReference type="NCBI Taxonomy" id="796027"/>
    <lineage>
        <taxon>Eukaryota</taxon>
        <taxon>Fungi</taxon>
        <taxon>Dikarya</taxon>
        <taxon>Ascomycota</taxon>
        <taxon>Saccharomycotina</taxon>
        <taxon>Dipodascomycetes</taxon>
        <taxon>Dipodascales</taxon>
        <taxon>Trichomonascaceae</taxon>
        <taxon>Sugiyamaella</taxon>
    </lineage>
</organism>
<dbReference type="GeneID" id="30035222"/>
<keyword evidence="1" id="KW-0472">Membrane</keyword>
<dbReference type="PANTHER" id="PTHR39400:SF1">
    <property type="entry name" value="PIG-P DOMAIN-CONTAINING PROTEIN"/>
    <property type="match status" value="1"/>
</dbReference>
<dbReference type="Pfam" id="PF15159">
    <property type="entry name" value="PIG-Y"/>
    <property type="match status" value="1"/>
</dbReference>
<evidence type="ECO:0000256" key="1">
    <source>
        <dbReference type="SAM" id="Phobius"/>
    </source>
</evidence>